<proteinExistence type="predicted"/>
<sequence>LYATWDWRPGINRRISRVSGFFMRKTQLHPNYGGLCGGTERCAGRLTGYANPAQFTTRQLALTVVIIQPHWSYQP</sequence>
<comment type="caution">
    <text evidence="1">The sequence shown here is derived from an EMBL/GenBank/DDBJ whole genome shotgun (WGS) entry which is preliminary data.</text>
</comment>
<dbReference type="Proteomes" id="UP000245068">
    <property type="component" value="Unassembled WGS sequence"/>
</dbReference>
<dbReference type="AlphaFoldDB" id="A0A7Z1TK67"/>
<organism evidence="1 2">
    <name type="scientific">Salmonella enterica subsp. enterica serovar Gaminara</name>
    <dbReference type="NCBI Taxonomy" id="913070"/>
    <lineage>
        <taxon>Bacteria</taxon>
        <taxon>Pseudomonadati</taxon>
        <taxon>Pseudomonadota</taxon>
        <taxon>Gammaproteobacteria</taxon>
        <taxon>Enterobacterales</taxon>
        <taxon>Enterobacteriaceae</taxon>
        <taxon>Salmonella</taxon>
    </lineage>
</organism>
<accession>A0A7Z1TK67</accession>
<protein>
    <submittedName>
        <fullName evidence="1">Uncharacterized protein</fullName>
    </submittedName>
</protein>
<reference evidence="1 2" key="1">
    <citation type="submission" date="2018-04" db="EMBL/GenBank/DDBJ databases">
        <title>Serotype diversity and antimicrobial resistance among Salmonella enterica isolated from patients at an equine referral hospital.</title>
        <authorList>
            <person name="Leon I.M."/>
            <person name="Lawhon S.D."/>
            <person name="Norman K.N."/>
            <person name="Threadgill D.S."/>
            <person name="Ohta N."/>
            <person name="Vinasco J."/>
            <person name="Scott H.M."/>
        </authorList>
    </citation>
    <scope>NUCLEOTIDE SEQUENCE [LARGE SCALE GENOMIC DNA]</scope>
    <source>
        <strain evidence="1 2">159</strain>
    </source>
</reference>
<gene>
    <name evidence="1" type="ORF">C4784_29115</name>
</gene>
<evidence type="ECO:0000313" key="1">
    <source>
        <dbReference type="EMBL" id="PVM62046.1"/>
    </source>
</evidence>
<dbReference type="EMBL" id="QDOO01000132">
    <property type="protein sequence ID" value="PVM62046.1"/>
    <property type="molecule type" value="Genomic_DNA"/>
</dbReference>
<name>A0A7Z1TK67_SALET</name>
<feature type="non-terminal residue" evidence="1">
    <location>
        <position position="1"/>
    </location>
</feature>
<evidence type="ECO:0000313" key="2">
    <source>
        <dbReference type="Proteomes" id="UP000245068"/>
    </source>
</evidence>